<evidence type="ECO:0000313" key="13">
    <source>
        <dbReference type="EMBL" id="KAK1772604.1"/>
    </source>
</evidence>
<feature type="coiled-coil region" evidence="9">
    <location>
        <begin position="33"/>
        <end position="60"/>
    </location>
</feature>
<keyword evidence="8" id="KW-0137">Centromere</keyword>
<evidence type="ECO:0000256" key="10">
    <source>
        <dbReference type="SAM" id="MobiDB-lite"/>
    </source>
</evidence>
<dbReference type="InterPro" id="IPR011516">
    <property type="entry name" value="Shugoshin_N"/>
</dbReference>
<evidence type="ECO:0000256" key="6">
    <source>
        <dbReference type="ARBA" id="ARBA00023054"/>
    </source>
</evidence>
<protein>
    <recommendedName>
        <fullName evidence="15">Shugoshin</fullName>
    </recommendedName>
</protein>
<feature type="compositionally biased region" description="Polar residues" evidence="10">
    <location>
        <begin position="260"/>
        <end position="272"/>
    </location>
</feature>
<keyword evidence="7" id="KW-0131">Cell cycle</keyword>
<keyword evidence="6 9" id="KW-0175">Coiled coil</keyword>
<evidence type="ECO:0000256" key="7">
    <source>
        <dbReference type="ARBA" id="ARBA00023306"/>
    </source>
</evidence>
<name>A0AAJ0FRN4_9PEZI</name>
<comment type="similarity">
    <text evidence="2">Belongs to the shugoshin family.</text>
</comment>
<keyword evidence="14" id="KW-1185">Reference proteome</keyword>
<dbReference type="Pfam" id="PF07558">
    <property type="entry name" value="Shugoshin_N"/>
    <property type="match status" value="1"/>
</dbReference>
<evidence type="ECO:0000256" key="4">
    <source>
        <dbReference type="ARBA" id="ARBA00022618"/>
    </source>
</evidence>
<organism evidence="13 14">
    <name type="scientific">Phialemonium atrogriseum</name>
    <dbReference type="NCBI Taxonomy" id="1093897"/>
    <lineage>
        <taxon>Eukaryota</taxon>
        <taxon>Fungi</taxon>
        <taxon>Dikarya</taxon>
        <taxon>Ascomycota</taxon>
        <taxon>Pezizomycotina</taxon>
        <taxon>Sordariomycetes</taxon>
        <taxon>Sordariomycetidae</taxon>
        <taxon>Cephalothecales</taxon>
        <taxon>Cephalothecaceae</taxon>
        <taxon>Phialemonium</taxon>
    </lineage>
</organism>
<dbReference type="GO" id="GO:0045132">
    <property type="term" value="P:meiotic chromosome segregation"/>
    <property type="evidence" value="ECO:0007669"/>
    <property type="project" value="InterPro"/>
</dbReference>
<proteinExistence type="inferred from homology"/>
<sequence length="716" mass="78227">MMARLNEPPVSTDSFETLRRKFLRQNREIVRINSNQSQRIRELENDCARMLSENLDLRGQVFHLQKELETNSAQRIADHALQVKAKMETQLEELGSLLAGLGLEPPTKRHSHSGRKIAHAKSGFSRSPRQRKLRNAANDSEAMQEGRLPPIHENKTYPRATLNSEEIQALCSEAADAADSPVLGPPPISRFVDEDQVKVESPRKTADNIKLESEIHDPTGRAEAAAPPPKLDFYKAPAFDRGTKRSDETSEPVKTERLAQETTPSLVSQTLRAGSKRKLGDENHVVKVAKSPGKPNSVGFSTERLGHGQDLQRQRNIRTLSTSGRAHKEKKTQGAGPAATNPRRALATKSTNEDVASPKKQARDANLETIKPGKPHGLRSETPKERSAQRKTPAPVDIPEPPTAPTVATIPAPETPIPDTPLIVPETPGHLAPRDSTRDTPPPSDISSMGETSRPSRRVRASISYAEPNLRDKMRRPSKDLVDAVTGEGKYIHRSGQPKPDDHGPASISTMGSESEVSGNWRNIPAAEALAKEAARRQSVLSPLAAKESTADPIPTTIVTERRKRISSIGTRETLSPMETSDNNKSSSSSRDIPTPATVSATVSHGGDVYDFNTSSPMSNTKDSHDEDEGDPGTITVRQPSKSLRRSSTSTRDISSGSDMFPTVKPPKAPSSRKRASMVALKKGPMLQFDDPDESNGDDEGPMARGRLSRRRSMML</sequence>
<comment type="caution">
    <text evidence="13">The sequence shown here is derived from an EMBL/GenBank/DDBJ whole genome shotgun (WGS) entry which is preliminary data.</text>
</comment>
<evidence type="ECO:0000259" key="11">
    <source>
        <dbReference type="Pfam" id="PF07557"/>
    </source>
</evidence>
<feature type="compositionally biased region" description="Basic residues" evidence="10">
    <location>
        <begin position="707"/>
        <end position="716"/>
    </location>
</feature>
<gene>
    <name evidence="13" type="ORF">QBC33DRAFT_521883</name>
</gene>
<dbReference type="GO" id="GO:0005634">
    <property type="term" value="C:nucleus"/>
    <property type="evidence" value="ECO:0007669"/>
    <property type="project" value="InterPro"/>
</dbReference>
<dbReference type="Pfam" id="PF07557">
    <property type="entry name" value="Shugoshin_C"/>
    <property type="match status" value="1"/>
</dbReference>
<keyword evidence="3" id="KW-0158">Chromosome</keyword>
<feature type="domain" description="Shugoshin C-terminal" evidence="11">
    <location>
        <begin position="453"/>
        <end position="476"/>
    </location>
</feature>
<feature type="region of interest" description="Disordered" evidence="10">
    <location>
        <begin position="218"/>
        <end position="716"/>
    </location>
</feature>
<dbReference type="AlphaFoldDB" id="A0AAJ0FRN4"/>
<dbReference type="GeneID" id="85309679"/>
<evidence type="ECO:0000256" key="2">
    <source>
        <dbReference type="ARBA" id="ARBA00010845"/>
    </source>
</evidence>
<evidence type="ECO:0000256" key="9">
    <source>
        <dbReference type="SAM" id="Coils"/>
    </source>
</evidence>
<feature type="compositionally biased region" description="Basic and acidic residues" evidence="10">
    <location>
        <begin position="241"/>
        <end position="259"/>
    </location>
</feature>
<evidence type="ECO:0000256" key="1">
    <source>
        <dbReference type="ARBA" id="ARBA00004584"/>
    </source>
</evidence>
<keyword evidence="4" id="KW-0132">Cell division</keyword>
<feature type="region of interest" description="Disordered" evidence="10">
    <location>
        <begin position="103"/>
        <end position="155"/>
    </location>
</feature>
<feature type="compositionally biased region" description="Basic and acidic residues" evidence="10">
    <location>
        <begin position="469"/>
        <end position="482"/>
    </location>
</feature>
<evidence type="ECO:0000259" key="12">
    <source>
        <dbReference type="Pfam" id="PF07558"/>
    </source>
</evidence>
<dbReference type="GO" id="GO:0051301">
    <property type="term" value="P:cell division"/>
    <property type="evidence" value="ECO:0007669"/>
    <property type="project" value="UniProtKB-KW"/>
</dbReference>
<dbReference type="InterPro" id="IPR011515">
    <property type="entry name" value="Shugoshin_C"/>
</dbReference>
<accession>A0AAJ0FRN4</accession>
<feature type="compositionally biased region" description="Basic and acidic residues" evidence="10">
    <location>
        <begin position="304"/>
        <end position="313"/>
    </location>
</feature>
<feature type="compositionally biased region" description="Basic and acidic residues" evidence="10">
    <location>
        <begin position="378"/>
        <end position="388"/>
    </location>
</feature>
<feature type="compositionally biased region" description="Low complexity" evidence="10">
    <location>
        <begin position="646"/>
        <end position="658"/>
    </location>
</feature>
<evidence type="ECO:0000256" key="8">
    <source>
        <dbReference type="ARBA" id="ARBA00023328"/>
    </source>
</evidence>
<feature type="domain" description="Shugoshin N-terminal coiled-coil" evidence="12">
    <location>
        <begin position="18"/>
        <end position="61"/>
    </location>
</feature>
<dbReference type="Proteomes" id="UP001244011">
    <property type="component" value="Unassembled WGS sequence"/>
</dbReference>
<feature type="compositionally biased region" description="Polar residues" evidence="10">
    <location>
        <begin position="568"/>
        <end position="585"/>
    </location>
</feature>
<feature type="compositionally biased region" description="Polar residues" evidence="10">
    <location>
        <begin position="507"/>
        <end position="521"/>
    </location>
</feature>
<evidence type="ECO:0008006" key="15">
    <source>
        <dbReference type="Google" id="ProtNLM"/>
    </source>
</evidence>
<dbReference type="RefSeq" id="XP_060288817.1">
    <property type="nucleotide sequence ID" value="XM_060426492.1"/>
</dbReference>
<feature type="compositionally biased region" description="Polar residues" evidence="10">
    <location>
        <begin position="612"/>
        <end position="621"/>
    </location>
</feature>
<dbReference type="GO" id="GO:0000779">
    <property type="term" value="C:condensed chromosome, centromeric region"/>
    <property type="evidence" value="ECO:0007669"/>
    <property type="project" value="UniProtKB-ARBA"/>
</dbReference>
<dbReference type="EMBL" id="MU838997">
    <property type="protein sequence ID" value="KAK1772604.1"/>
    <property type="molecule type" value="Genomic_DNA"/>
</dbReference>
<feature type="compositionally biased region" description="Acidic residues" evidence="10">
    <location>
        <begin position="690"/>
        <end position="701"/>
    </location>
</feature>
<reference evidence="13" key="1">
    <citation type="submission" date="2023-06" db="EMBL/GenBank/DDBJ databases">
        <title>Genome-scale phylogeny and comparative genomics of the fungal order Sordariales.</title>
        <authorList>
            <consortium name="Lawrence Berkeley National Laboratory"/>
            <person name="Hensen N."/>
            <person name="Bonometti L."/>
            <person name="Westerberg I."/>
            <person name="Brannstrom I.O."/>
            <person name="Guillou S."/>
            <person name="Cros-Aarteil S."/>
            <person name="Calhoun S."/>
            <person name="Haridas S."/>
            <person name="Kuo A."/>
            <person name="Mondo S."/>
            <person name="Pangilinan J."/>
            <person name="Riley R."/>
            <person name="Labutti K."/>
            <person name="Andreopoulos B."/>
            <person name="Lipzen A."/>
            <person name="Chen C."/>
            <person name="Yanf M."/>
            <person name="Daum C."/>
            <person name="Ng V."/>
            <person name="Clum A."/>
            <person name="Steindorff A."/>
            <person name="Ohm R."/>
            <person name="Martin F."/>
            <person name="Silar P."/>
            <person name="Natvig D."/>
            <person name="Lalanne C."/>
            <person name="Gautier V."/>
            <person name="Ament-Velasquez S.L."/>
            <person name="Kruys A."/>
            <person name="Hutchinson M.I."/>
            <person name="Powell A.J."/>
            <person name="Barry K."/>
            <person name="Miller A.N."/>
            <person name="Grigoriev I.V."/>
            <person name="Debuchy R."/>
            <person name="Gladieux P."/>
            <person name="Thoren M.H."/>
            <person name="Johannesson H."/>
        </authorList>
    </citation>
    <scope>NUCLEOTIDE SEQUENCE</scope>
    <source>
        <strain evidence="13">8032-3</strain>
    </source>
</reference>
<evidence type="ECO:0000256" key="3">
    <source>
        <dbReference type="ARBA" id="ARBA00022454"/>
    </source>
</evidence>
<evidence type="ECO:0000313" key="14">
    <source>
        <dbReference type="Proteomes" id="UP001244011"/>
    </source>
</evidence>
<comment type="subcellular location">
    <subcellularLocation>
        <location evidence="1">Chromosome</location>
        <location evidence="1">Centromere</location>
    </subcellularLocation>
</comment>
<keyword evidence="5" id="KW-0159">Chromosome partition</keyword>
<feature type="compositionally biased region" description="Basic residues" evidence="10">
    <location>
        <begin position="108"/>
        <end position="119"/>
    </location>
</feature>
<evidence type="ECO:0000256" key="5">
    <source>
        <dbReference type="ARBA" id="ARBA00022829"/>
    </source>
</evidence>